<evidence type="ECO:0000313" key="1">
    <source>
        <dbReference type="Proteomes" id="UP000095286"/>
    </source>
</evidence>
<evidence type="ECO:0000313" key="2">
    <source>
        <dbReference type="WBParaSite" id="RSKR_0000899500.1"/>
    </source>
</evidence>
<name>A0AC35U9T5_9BILA</name>
<dbReference type="Proteomes" id="UP000095286">
    <property type="component" value="Unplaced"/>
</dbReference>
<accession>A0AC35U9T5</accession>
<protein>
    <submittedName>
        <fullName evidence="2">Ion_trans_2 domain-containing protein</fullName>
    </submittedName>
</protein>
<organism evidence="1 2">
    <name type="scientific">Rhabditophanes sp. KR3021</name>
    <dbReference type="NCBI Taxonomy" id="114890"/>
    <lineage>
        <taxon>Eukaryota</taxon>
        <taxon>Metazoa</taxon>
        <taxon>Ecdysozoa</taxon>
        <taxon>Nematoda</taxon>
        <taxon>Chromadorea</taxon>
        <taxon>Rhabditida</taxon>
        <taxon>Tylenchina</taxon>
        <taxon>Panagrolaimomorpha</taxon>
        <taxon>Strongyloidoidea</taxon>
        <taxon>Alloionematidae</taxon>
        <taxon>Rhabditophanes</taxon>
    </lineage>
</organism>
<sequence length="380" mass="42567">MLSGRHSKWQKSLLAAFQPPQMSSSEFTQKVRLILPHVLLCTGTVIYLCVGAKLFVLIEAPYEIEHRKFHVDNIRSLQKQLIQFDIHQNGNDSANAIIDQLIYISMEAFSDGITLDDFDTSQNTTQKWTFHSACFFTVTVLTSIGYGNLIPISNFGRFFCMGYAVLGIPLTLITIADVAKFLSDLVNHFYWKNYKKMTSKTNEGDNGSGSHDDIDDLAVTMEASGSAQIFVVLLLLTYITLSAFVFTTIQDWNFLDSLYFSVITLLTVGFGDVVCNVEDGNYYGWITFIFVGLILTTLTVDLVGSSCIQNMHGFGRGFDALGFLKSALRNQKPGPNQTWDAYCPEEYMPWIDEIRKLSSLSYGKGTNENGSKKSSQSFKI</sequence>
<dbReference type="WBParaSite" id="RSKR_0000899500.1">
    <property type="protein sequence ID" value="RSKR_0000899500.1"/>
    <property type="gene ID" value="RSKR_0000899500"/>
</dbReference>
<proteinExistence type="predicted"/>
<reference evidence="2" key="1">
    <citation type="submission" date="2016-11" db="UniProtKB">
        <authorList>
            <consortium name="WormBaseParasite"/>
        </authorList>
    </citation>
    <scope>IDENTIFICATION</scope>
    <source>
        <strain evidence="2">KR3021</strain>
    </source>
</reference>